<dbReference type="PANTHER" id="PTHR12526:SF627">
    <property type="entry name" value="D-RHAMNOSYLTRANSFERASE WBPZ"/>
    <property type="match status" value="1"/>
</dbReference>
<reference evidence="3" key="1">
    <citation type="journal article" date="2010" name="Stand. Genomic Sci.">
        <title>Complete genome sequence of 'Thermobaculum terrenum' type strain (YNP1).</title>
        <authorList>
            <person name="Kiss H."/>
            <person name="Cleland D."/>
            <person name="Lapidus A."/>
            <person name="Lucas S."/>
            <person name="Glavina Del Rio T."/>
            <person name="Nolan M."/>
            <person name="Tice H."/>
            <person name="Han C."/>
            <person name="Goodwin L."/>
            <person name="Pitluck S."/>
            <person name="Liolios K."/>
            <person name="Ivanova N."/>
            <person name="Mavromatis K."/>
            <person name="Ovchinnikova G."/>
            <person name="Pati A."/>
            <person name="Chen A."/>
            <person name="Palaniappan K."/>
            <person name="Land M."/>
            <person name="Hauser L."/>
            <person name="Chang Y."/>
            <person name="Jeffries C."/>
            <person name="Lu M."/>
            <person name="Brettin T."/>
            <person name="Detter J."/>
            <person name="Goker M."/>
            <person name="Tindall B."/>
            <person name="Beck B."/>
            <person name="McDermott T."/>
            <person name="Woyke T."/>
            <person name="Bristow J."/>
            <person name="Eisen J."/>
            <person name="Markowitz V."/>
            <person name="Hugenholtz P."/>
            <person name="Kyrpides N."/>
            <person name="Klenk H."/>
            <person name="Cheng J."/>
        </authorList>
    </citation>
    <scope>NUCLEOTIDE SEQUENCE [LARGE SCALE GENOMIC DNA]</scope>
    <source>
        <strain evidence="3">ATCC BAA-798 / YNP1</strain>
    </source>
</reference>
<evidence type="ECO:0000313" key="3">
    <source>
        <dbReference type="Proteomes" id="UP000000323"/>
    </source>
</evidence>
<sequence>MACHPNVNEFAVVGIEQSGIPGTTSLAFTSLSRWLDTQDVIWFEPAKPHLWKPAMLRASFGKTFPIVTLVHGIGYPNQLPAFIASLAALRQPTDTIIAPSNAVKKVFLSHWNNISSLIGIDTPPPNVHVIHYGVPCVHPIPKRIARASLMWDETPVIVFLGRLCSWDKADFNSLFEASAKLKAQGKMFKLLLAGYASSTDVKPLWLSATNYGLLDLLEIRPNISDVEKNLLLSGCDIFVSPSNTISESFGLSIVEAMLHAVPIVCTSWSGYREIVRDGVDGFLVDTYWNAPQAESMEEMFVMRGYTSFLRQRRSRYGSTSTLPRYAHRRREA</sequence>
<dbReference type="HOGENOM" id="CLU_836613_0_0_0"/>
<keyword evidence="3" id="KW-1185">Reference proteome</keyword>
<feature type="domain" description="Glycosyl transferase family 1" evidence="1">
    <location>
        <begin position="152"/>
        <end position="292"/>
    </location>
</feature>
<evidence type="ECO:0000259" key="1">
    <source>
        <dbReference type="Pfam" id="PF00534"/>
    </source>
</evidence>
<organism evidence="2 3">
    <name type="scientific">Thermobaculum terrenum (strain ATCC BAA-798 / CCMEE 7001 / YNP1)</name>
    <dbReference type="NCBI Taxonomy" id="525904"/>
    <lineage>
        <taxon>Bacteria</taxon>
        <taxon>Bacillati</taxon>
        <taxon>Chloroflexota</taxon>
        <taxon>Chloroflexia</taxon>
        <taxon>Candidatus Thermobaculales</taxon>
        <taxon>Candidatus Thermobaculaceae</taxon>
        <taxon>Thermobaculum</taxon>
    </lineage>
</organism>
<dbReference type="SUPFAM" id="SSF53756">
    <property type="entry name" value="UDP-Glycosyltransferase/glycogen phosphorylase"/>
    <property type="match status" value="1"/>
</dbReference>
<dbReference type="OrthoDB" id="9790710at2"/>
<accession>D1CH62</accession>
<name>D1CH62_THET1</name>
<protein>
    <submittedName>
        <fullName evidence="2">Glycosyl transferase group 1</fullName>
    </submittedName>
</protein>
<dbReference type="PANTHER" id="PTHR12526">
    <property type="entry name" value="GLYCOSYLTRANSFERASE"/>
    <property type="match status" value="1"/>
</dbReference>
<evidence type="ECO:0000313" key="2">
    <source>
        <dbReference type="EMBL" id="ACZ43083.1"/>
    </source>
</evidence>
<keyword evidence="2" id="KW-0808">Transferase</keyword>
<dbReference type="Pfam" id="PF00534">
    <property type="entry name" value="Glycos_transf_1"/>
    <property type="match status" value="1"/>
</dbReference>
<dbReference type="KEGG" id="ttr:Tter_2182"/>
<dbReference type="eggNOG" id="COG0438">
    <property type="taxonomic scope" value="Bacteria"/>
</dbReference>
<proteinExistence type="predicted"/>
<dbReference type="AlphaFoldDB" id="D1CH62"/>
<dbReference type="Gene3D" id="3.40.50.2000">
    <property type="entry name" value="Glycogen Phosphorylase B"/>
    <property type="match status" value="2"/>
</dbReference>
<dbReference type="EMBL" id="CP001826">
    <property type="protein sequence ID" value="ACZ43083.1"/>
    <property type="molecule type" value="Genomic_DNA"/>
</dbReference>
<dbReference type="CAZy" id="GT4">
    <property type="family name" value="Glycosyltransferase Family 4"/>
</dbReference>
<dbReference type="CDD" id="cd03801">
    <property type="entry name" value="GT4_PimA-like"/>
    <property type="match status" value="1"/>
</dbReference>
<dbReference type="Proteomes" id="UP000000323">
    <property type="component" value="Chromosome 2"/>
</dbReference>
<gene>
    <name evidence="2" type="ordered locus">Tter_2182</name>
</gene>
<dbReference type="GO" id="GO:0016757">
    <property type="term" value="F:glycosyltransferase activity"/>
    <property type="evidence" value="ECO:0007669"/>
    <property type="project" value="InterPro"/>
</dbReference>
<dbReference type="InterPro" id="IPR001296">
    <property type="entry name" value="Glyco_trans_1"/>
</dbReference>
<dbReference type="STRING" id="525904.Tter_2182"/>